<organism evidence="3 4">
    <name type="scientific">Ziziphus jujuba var. spinosa</name>
    <dbReference type="NCBI Taxonomy" id="714518"/>
    <lineage>
        <taxon>Eukaryota</taxon>
        <taxon>Viridiplantae</taxon>
        <taxon>Streptophyta</taxon>
        <taxon>Embryophyta</taxon>
        <taxon>Tracheophyta</taxon>
        <taxon>Spermatophyta</taxon>
        <taxon>Magnoliopsida</taxon>
        <taxon>eudicotyledons</taxon>
        <taxon>Gunneridae</taxon>
        <taxon>Pentapetalae</taxon>
        <taxon>rosids</taxon>
        <taxon>fabids</taxon>
        <taxon>Rosales</taxon>
        <taxon>Rhamnaceae</taxon>
        <taxon>Paliureae</taxon>
        <taxon>Ziziphus</taxon>
    </lineage>
</organism>
<sequence length="431" mass="47560">MFLCLFPSFTEMTKRSKKPENEVPKNEKQAQQKLYNFGHCLIEEALKKPRLFFDTLKVLHNSMGKTFESPATFNGVKINLHQNFREVCSRGGIRKVISENTTQGVCKALGNTSITKPEHLSTVYSTFLLDQYELLSFNTDQTQKPPRSDTHTRTVKQGLSPLETPVPLNSAPKAGDNTTTISTSLSSSNKNSSVTTLPAKKRYRPRATLQQNPESHSSATKSSTRALPAKEVGAGEISKAIPESHFSDRISARSGVRERPPKQIKGPTLKQIPEFHSSDKRSSSTRTLPVKKVTPGATSEEIPEFHFSSKGSSSISDVRSMAPQKQIQDPSLLQSIPQSNDLFLREQQMGTDRAAKRQKVLVGTNLDGKDEVGTNSYAGVAPEGKVSGENCDLKEKHHRWGEDLSLAAGLSSSRLLSKAKKVEDKDLDVNR</sequence>
<reference evidence="3" key="1">
    <citation type="journal article" date="2021" name="Front. Plant Sci.">
        <title>Chromosome-Scale Genome Assembly for Chinese Sour Jujube and Insights Into Its Genome Evolution and Domestication Signature.</title>
        <authorList>
            <person name="Shen L.-Y."/>
            <person name="Luo H."/>
            <person name="Wang X.-L."/>
            <person name="Wang X.-M."/>
            <person name="Qiu X.-J."/>
            <person name="Liu H."/>
            <person name="Zhou S.-S."/>
            <person name="Jia K.-H."/>
            <person name="Nie S."/>
            <person name="Bao Y.-T."/>
            <person name="Zhang R.-G."/>
            <person name="Yun Q.-Z."/>
            <person name="Chai Y.-H."/>
            <person name="Lu J.-Y."/>
            <person name="Li Y."/>
            <person name="Zhao S.-W."/>
            <person name="Mao J.-F."/>
            <person name="Jia S.-G."/>
            <person name="Mao Y.-M."/>
        </authorList>
    </citation>
    <scope>NUCLEOTIDE SEQUENCE</scope>
    <source>
        <strain evidence="3">AT0</strain>
        <tissue evidence="3">Leaf</tissue>
    </source>
</reference>
<comment type="caution">
    <text evidence="3">The sequence shown here is derived from an EMBL/GenBank/DDBJ whole genome shotgun (WGS) entry which is preliminary data.</text>
</comment>
<dbReference type="PANTHER" id="PTHR46691">
    <property type="entry name" value="HIGH MOBILITY GROUP B PROTEIN 9"/>
    <property type="match status" value="1"/>
</dbReference>
<feature type="compositionally biased region" description="Polar residues" evidence="1">
    <location>
        <begin position="208"/>
        <end position="225"/>
    </location>
</feature>
<dbReference type="InterPro" id="IPR001606">
    <property type="entry name" value="ARID_dom"/>
</dbReference>
<proteinExistence type="predicted"/>
<dbReference type="InterPro" id="IPR036431">
    <property type="entry name" value="ARID_dom_sf"/>
</dbReference>
<dbReference type="PANTHER" id="PTHR46691:SF5">
    <property type="entry name" value="HMG (HIGH MOBILITY GROUP) BOX PROTEIN"/>
    <property type="match status" value="1"/>
</dbReference>
<name>A0A978URP7_ZIZJJ</name>
<feature type="domain" description="ARID" evidence="2">
    <location>
        <begin position="46"/>
        <end position="136"/>
    </location>
</feature>
<feature type="compositionally biased region" description="Low complexity" evidence="1">
    <location>
        <begin position="308"/>
        <end position="320"/>
    </location>
</feature>
<dbReference type="EMBL" id="JAEACU010000009">
    <property type="protein sequence ID" value="KAH7517547.1"/>
    <property type="molecule type" value="Genomic_DNA"/>
</dbReference>
<accession>A0A978URP7</accession>
<dbReference type="SMART" id="SM01014">
    <property type="entry name" value="ARID"/>
    <property type="match status" value="1"/>
</dbReference>
<evidence type="ECO:0000313" key="4">
    <source>
        <dbReference type="Proteomes" id="UP000813462"/>
    </source>
</evidence>
<feature type="compositionally biased region" description="Low complexity" evidence="1">
    <location>
        <begin position="177"/>
        <end position="196"/>
    </location>
</feature>
<feature type="region of interest" description="Disordered" evidence="1">
    <location>
        <begin position="139"/>
        <end position="329"/>
    </location>
</feature>
<dbReference type="GO" id="GO:0003677">
    <property type="term" value="F:DNA binding"/>
    <property type="evidence" value="ECO:0007669"/>
    <property type="project" value="InterPro"/>
</dbReference>
<dbReference type="AlphaFoldDB" id="A0A978URP7"/>
<dbReference type="SUPFAM" id="SSF46774">
    <property type="entry name" value="ARID-like"/>
    <property type="match status" value="1"/>
</dbReference>
<gene>
    <name evidence="3" type="ORF">FEM48_Zijuj09G0076600</name>
</gene>
<evidence type="ECO:0000256" key="1">
    <source>
        <dbReference type="SAM" id="MobiDB-lite"/>
    </source>
</evidence>
<evidence type="ECO:0000259" key="2">
    <source>
        <dbReference type="PROSITE" id="PS51011"/>
    </source>
</evidence>
<dbReference type="Proteomes" id="UP000813462">
    <property type="component" value="Unassembled WGS sequence"/>
</dbReference>
<dbReference type="Pfam" id="PF01388">
    <property type="entry name" value="ARID"/>
    <property type="match status" value="1"/>
</dbReference>
<dbReference type="Gene3D" id="1.10.150.60">
    <property type="entry name" value="ARID DNA-binding domain"/>
    <property type="match status" value="1"/>
</dbReference>
<dbReference type="PROSITE" id="PS51011">
    <property type="entry name" value="ARID"/>
    <property type="match status" value="1"/>
</dbReference>
<protein>
    <recommendedName>
        <fullName evidence="2">ARID domain-containing protein</fullName>
    </recommendedName>
</protein>
<evidence type="ECO:0000313" key="3">
    <source>
        <dbReference type="EMBL" id="KAH7517547.1"/>
    </source>
</evidence>
<feature type="compositionally biased region" description="Basic and acidic residues" evidence="1">
    <location>
        <begin position="245"/>
        <end position="261"/>
    </location>
</feature>